<gene>
    <name evidence="2" type="ORF">BURPS1710A_A1855</name>
</gene>
<dbReference type="HOGENOM" id="CLU_3005373_0_0_4"/>
<dbReference type="Proteomes" id="UP000001812">
    <property type="component" value="Chromosome II"/>
</dbReference>
<protein>
    <submittedName>
        <fullName evidence="2">Uncharacterized protein</fullName>
    </submittedName>
</protein>
<feature type="compositionally biased region" description="Basic and acidic residues" evidence="1">
    <location>
        <begin position="19"/>
        <end position="35"/>
    </location>
</feature>
<accession>A0A0E1VTQ0</accession>
<dbReference type="EMBL" id="CM000833">
    <property type="protein sequence ID" value="EET04315.1"/>
    <property type="molecule type" value="Genomic_DNA"/>
</dbReference>
<evidence type="ECO:0000313" key="2">
    <source>
        <dbReference type="EMBL" id="EET04315.1"/>
    </source>
</evidence>
<feature type="region of interest" description="Disordered" evidence="1">
    <location>
        <begin position="1"/>
        <end position="56"/>
    </location>
</feature>
<sequence length="56" mass="6290">MRTPPADDHRGARRCPQHALREHATNTRRTHDERTSFTPPHATPPRAQSRAASLAP</sequence>
<evidence type="ECO:0000256" key="1">
    <source>
        <dbReference type="SAM" id="MobiDB-lite"/>
    </source>
</evidence>
<organism evidence="2">
    <name type="scientific">Burkholderia pseudomallei 1710a</name>
    <dbReference type="NCBI Taxonomy" id="320371"/>
    <lineage>
        <taxon>Bacteria</taxon>
        <taxon>Pseudomonadati</taxon>
        <taxon>Pseudomonadota</taxon>
        <taxon>Betaproteobacteria</taxon>
        <taxon>Burkholderiales</taxon>
        <taxon>Burkholderiaceae</taxon>
        <taxon>Burkholderia</taxon>
        <taxon>pseudomallei group</taxon>
    </lineage>
</organism>
<dbReference type="AlphaFoldDB" id="A0A0E1VTQ0"/>
<name>A0A0E1VTQ0_BURPE</name>
<proteinExistence type="predicted"/>
<reference evidence="2" key="1">
    <citation type="submission" date="2009-05" db="EMBL/GenBank/DDBJ databases">
        <authorList>
            <person name="Harkins D.M."/>
            <person name="DeShazer D."/>
            <person name="Woods D.E."/>
            <person name="Brinkac L.M."/>
            <person name="Brown K.A."/>
            <person name="Hung G.C."/>
            <person name="Tuanyok A."/>
            <person name="Zhang B."/>
            <person name="Nierman W.C."/>
        </authorList>
    </citation>
    <scope>NUCLEOTIDE SEQUENCE [LARGE SCALE GENOMIC DNA]</scope>
    <source>
        <strain evidence="2">1710a</strain>
    </source>
</reference>
<feature type="compositionally biased region" description="Basic and acidic residues" evidence="1">
    <location>
        <begin position="1"/>
        <end position="10"/>
    </location>
</feature>